<dbReference type="EMBL" id="BAAAHE010000013">
    <property type="protein sequence ID" value="GAA0615983.1"/>
    <property type="molecule type" value="Genomic_DNA"/>
</dbReference>
<evidence type="ECO:0000313" key="4">
    <source>
        <dbReference type="Proteomes" id="UP001500957"/>
    </source>
</evidence>
<feature type="chain" id="PRO_5046019530" evidence="2">
    <location>
        <begin position="26"/>
        <end position="424"/>
    </location>
</feature>
<organism evidence="3 4">
    <name type="scientific">Sporichthya brevicatena</name>
    <dbReference type="NCBI Taxonomy" id="171442"/>
    <lineage>
        <taxon>Bacteria</taxon>
        <taxon>Bacillati</taxon>
        <taxon>Actinomycetota</taxon>
        <taxon>Actinomycetes</taxon>
        <taxon>Sporichthyales</taxon>
        <taxon>Sporichthyaceae</taxon>
        <taxon>Sporichthya</taxon>
    </lineage>
</organism>
<name>A0ABN1GPT1_9ACTN</name>
<evidence type="ECO:0000256" key="1">
    <source>
        <dbReference type="SAM" id="Phobius"/>
    </source>
</evidence>
<comment type="caution">
    <text evidence="3">The sequence shown here is derived from an EMBL/GenBank/DDBJ whole genome shotgun (WGS) entry which is preliminary data.</text>
</comment>
<protein>
    <submittedName>
        <fullName evidence="3">Uncharacterized protein</fullName>
    </submittedName>
</protein>
<sequence>MTTRLRRVGAVAVAGGLLCTGAVLAGAGDSRAETTFDATAAAYGVWVTASNPNFPLGVVPEGSGPTAQARLSALPRSSALASFPYPGDGLVGLPGLIGALAPGFPPLPDYPLYANSELGDEPRSVTAPGVELAAESSDRMAAGRAQSLSAASGYVATARVERLSDGGVTAIAEARQSALALAGLATFDGIRSLAKVSSSSDAKLTRSSLLEIDSLRLPGVKFAAPDGSTYVGPEFAFRDGQFHLLPPAGAGQATPIPTDVFFDGLKAAGIEGSYQAARETDTGIIAPVLSFTAMMPAPPDNPLFGGETKLTLDIGHAFATIAAQVIPEGAAAVAPVGTDAAVTPADTTPAGIDAAGVPGALPSTGVLPAAAPGTVPTSLVAGSGVIPDFDDLRRGGVGDIYLVLAGACLVGVLVTGLVRRGVRA</sequence>
<evidence type="ECO:0000313" key="3">
    <source>
        <dbReference type="EMBL" id="GAA0615983.1"/>
    </source>
</evidence>
<dbReference type="RefSeq" id="WP_344603701.1">
    <property type="nucleotide sequence ID" value="NZ_BAAAHE010000013.1"/>
</dbReference>
<proteinExistence type="predicted"/>
<keyword evidence="2" id="KW-0732">Signal</keyword>
<reference evidence="3 4" key="1">
    <citation type="journal article" date="2019" name="Int. J. Syst. Evol. Microbiol.">
        <title>The Global Catalogue of Microorganisms (GCM) 10K type strain sequencing project: providing services to taxonomists for standard genome sequencing and annotation.</title>
        <authorList>
            <consortium name="The Broad Institute Genomics Platform"/>
            <consortium name="The Broad Institute Genome Sequencing Center for Infectious Disease"/>
            <person name="Wu L."/>
            <person name="Ma J."/>
        </authorList>
    </citation>
    <scope>NUCLEOTIDE SEQUENCE [LARGE SCALE GENOMIC DNA]</scope>
    <source>
        <strain evidence="3 4">JCM 10671</strain>
    </source>
</reference>
<evidence type="ECO:0000256" key="2">
    <source>
        <dbReference type="SAM" id="SignalP"/>
    </source>
</evidence>
<gene>
    <name evidence="3" type="ORF">GCM10009547_17490</name>
</gene>
<keyword evidence="1" id="KW-0812">Transmembrane</keyword>
<keyword evidence="1" id="KW-1133">Transmembrane helix</keyword>
<accession>A0ABN1GPT1</accession>
<keyword evidence="4" id="KW-1185">Reference proteome</keyword>
<keyword evidence="1" id="KW-0472">Membrane</keyword>
<feature type="signal peptide" evidence="2">
    <location>
        <begin position="1"/>
        <end position="25"/>
    </location>
</feature>
<dbReference type="Proteomes" id="UP001500957">
    <property type="component" value="Unassembled WGS sequence"/>
</dbReference>
<feature type="transmembrane region" description="Helical" evidence="1">
    <location>
        <begin position="400"/>
        <end position="418"/>
    </location>
</feature>